<dbReference type="InterPro" id="IPR011009">
    <property type="entry name" value="Kinase-like_dom_sf"/>
</dbReference>
<gene>
    <name evidence="2" type="ORF">B0J15DRAFT_418638</name>
</gene>
<dbReference type="SUPFAM" id="SSF56112">
    <property type="entry name" value="Protein kinase-like (PK-like)"/>
    <property type="match status" value="1"/>
</dbReference>
<dbReference type="CDD" id="cd00180">
    <property type="entry name" value="PKc"/>
    <property type="match status" value="1"/>
</dbReference>
<evidence type="ECO:0000259" key="1">
    <source>
        <dbReference type="PROSITE" id="PS50011"/>
    </source>
</evidence>
<organism evidence="2 3">
    <name type="scientific">Fusarium solani</name>
    <name type="common">Filamentous fungus</name>
    <dbReference type="NCBI Taxonomy" id="169388"/>
    <lineage>
        <taxon>Eukaryota</taxon>
        <taxon>Fungi</taxon>
        <taxon>Dikarya</taxon>
        <taxon>Ascomycota</taxon>
        <taxon>Pezizomycotina</taxon>
        <taxon>Sordariomycetes</taxon>
        <taxon>Hypocreomycetidae</taxon>
        <taxon>Hypocreales</taxon>
        <taxon>Nectriaceae</taxon>
        <taxon>Fusarium</taxon>
        <taxon>Fusarium solani species complex</taxon>
    </lineage>
</organism>
<evidence type="ECO:0000313" key="3">
    <source>
        <dbReference type="Proteomes" id="UP000736672"/>
    </source>
</evidence>
<dbReference type="PANTHER" id="PTHR33112:SF10">
    <property type="entry name" value="TOL"/>
    <property type="match status" value="1"/>
</dbReference>
<dbReference type="GO" id="GO:0004672">
    <property type="term" value="F:protein kinase activity"/>
    <property type="evidence" value="ECO:0007669"/>
    <property type="project" value="InterPro"/>
</dbReference>
<dbReference type="AlphaFoldDB" id="A0A9P9KTG7"/>
<reference evidence="2" key="1">
    <citation type="journal article" date="2021" name="Nat. Commun.">
        <title>Genetic determinants of endophytism in the Arabidopsis root mycobiome.</title>
        <authorList>
            <person name="Mesny F."/>
            <person name="Miyauchi S."/>
            <person name="Thiergart T."/>
            <person name="Pickel B."/>
            <person name="Atanasova L."/>
            <person name="Karlsson M."/>
            <person name="Huettel B."/>
            <person name="Barry K.W."/>
            <person name="Haridas S."/>
            <person name="Chen C."/>
            <person name="Bauer D."/>
            <person name="Andreopoulos W."/>
            <person name="Pangilinan J."/>
            <person name="LaButti K."/>
            <person name="Riley R."/>
            <person name="Lipzen A."/>
            <person name="Clum A."/>
            <person name="Drula E."/>
            <person name="Henrissat B."/>
            <person name="Kohler A."/>
            <person name="Grigoriev I.V."/>
            <person name="Martin F.M."/>
            <person name="Hacquard S."/>
        </authorList>
    </citation>
    <scope>NUCLEOTIDE SEQUENCE</scope>
    <source>
        <strain evidence="2">FSSC 5 MPI-SDFR-AT-0091</strain>
    </source>
</reference>
<evidence type="ECO:0000313" key="2">
    <source>
        <dbReference type="EMBL" id="KAH7268167.1"/>
    </source>
</evidence>
<dbReference type="Gene3D" id="1.10.510.10">
    <property type="entry name" value="Transferase(Phosphotransferase) domain 1"/>
    <property type="match status" value="2"/>
</dbReference>
<dbReference type="InterPro" id="IPR010730">
    <property type="entry name" value="HET"/>
</dbReference>
<accession>A0A9P9KTG7</accession>
<dbReference type="OrthoDB" id="4062651at2759"/>
<keyword evidence="3" id="KW-1185">Reference proteome</keyword>
<comment type="caution">
    <text evidence="2">The sequence shown here is derived from an EMBL/GenBank/DDBJ whole genome shotgun (WGS) entry which is preliminary data.</text>
</comment>
<feature type="domain" description="Protein kinase" evidence="1">
    <location>
        <begin position="210"/>
        <end position="562"/>
    </location>
</feature>
<dbReference type="SMART" id="SM00220">
    <property type="entry name" value="S_TKc"/>
    <property type="match status" value="1"/>
</dbReference>
<dbReference type="PROSITE" id="PS50011">
    <property type="entry name" value="PROTEIN_KINASE_DOM"/>
    <property type="match status" value="1"/>
</dbReference>
<dbReference type="PANTHER" id="PTHR33112">
    <property type="entry name" value="DOMAIN PROTEIN, PUTATIVE-RELATED"/>
    <property type="match status" value="1"/>
</dbReference>
<dbReference type="Proteomes" id="UP000736672">
    <property type="component" value="Unassembled WGS sequence"/>
</dbReference>
<protein>
    <recommendedName>
        <fullName evidence="1">Protein kinase domain-containing protein</fullName>
    </recommendedName>
</protein>
<dbReference type="Pfam" id="PF06985">
    <property type="entry name" value="HET"/>
    <property type="match status" value="1"/>
</dbReference>
<proteinExistence type="predicted"/>
<name>A0A9P9KTG7_FUSSL</name>
<sequence length="1275" mass="143751">MAFLKPLFRFSPGVIWELLKHAFLSIQPLSMIAMAFITKFFPTEADRTTRKRFITRLEQACKPSALSGNSFLPEGMVLSLVTTETVRQMMPRASDGLVEFVCSHARKVFLTTLHSRHDRVHAAMNSFCAHGITDDALPIKALIKARDICELLTEKETATKCLHKTAWPCFESWECCEISDFQKSQWVFCAPVFMESDSLLELEESHVLPFTSVNEIGTGGHFSTVSRAKIHPDHYRGRFSFNKDAGGQVHVALKHMKDLREPGYNVQTAWASEVGALDQINQLRNKHLIRRTGAFRAGKSYYIMFEWADGGTLRDVWERQNVDHTTLNGTRIMQVLEQLHGLAEALSKLHNTVNIKQPNGDAPGPLPRAETILAPSSLNVPKVKLQVDAENSDNTGEEHWRHGDLKPDNILLFKDATSPWLGTLKIADLGLAKQHAFATSQRVDPTRQKYSTSHYEAPEVVIRRHEPRSRLYDIWSMGCIIFEFVIWLLYGYPGLQRFYGEKPPTSRDTLYFTVNPREDHAQVSEIVKKWMEYMQRFDPECNDQSPSVIGDLIKLVKNHLLVVTLPGQMGQGRSRQGADFLEGSLREIMNKAVTNRGGTYLFTRSSRKAAQAFTEMTSLWTGSGGHAVALKSPNLFDNVWEFQDDNSFATSFLRKQDTQLSRPSPPGAALLCELCARLSLLTDVVLMNDTFAKIRKLSEKCHLHRLIFHTLKGHRETSLIEVRRVGGALKLNGEPMSGLSICKGLAENTRLHVATDSPGNIQIGLPQLPEVNSSPFYNLILHWIQDCDSNHPECRPLNHDPECLPTRLLDVGPSGSLGNDSLVHLLVTKKDLDTGHDLRYIALSHPWGDTLQNDHFCTTPGNFHQRLISGIPFDKLPHTFKNAVQVTRSLNIRYLWIDSLCIVQGDGGDFDTEAKNMETIFSSAYCVIAASRASGTSSGFLGERQARKFVRLYEATGSPHCVCEAIDDFQHDVIEGDLNKRGWVLQERALARRTIYFTENQTYWECGKGIRCETLARMTNTKVAFLGDPNFPNLAIDSTKGTRIRFYEELYEGYSRLDFTKAYDRPIAIAGLEQRLVHAFETDGGYGVFLGQFFGRSLLWVRDARFTDKLKKIDFPLSQKYAVPTWSWMAYQGAITFMNVPFDEVDWEEGKDAIRSPWTSSNSSSSSATWHTGNSDERIDLTANVRDLVSPGSAEKGIVFDQGRTGLTDGRLKCVVVGKEKVREKKTDVALLRHYYVLVVVPRGILETGYERVGAACLPETCIAWDRDPVRVQIF</sequence>
<dbReference type="EMBL" id="JAGTJS010000005">
    <property type="protein sequence ID" value="KAH7268167.1"/>
    <property type="molecule type" value="Genomic_DNA"/>
</dbReference>
<dbReference type="InterPro" id="IPR000719">
    <property type="entry name" value="Prot_kinase_dom"/>
</dbReference>
<dbReference type="GO" id="GO:0005524">
    <property type="term" value="F:ATP binding"/>
    <property type="evidence" value="ECO:0007669"/>
    <property type="project" value="InterPro"/>
</dbReference>
<dbReference type="Pfam" id="PF00069">
    <property type="entry name" value="Pkinase"/>
    <property type="match status" value="1"/>
</dbReference>